<comment type="caution">
    <text evidence="1">The sequence shown here is derived from an EMBL/GenBank/DDBJ whole genome shotgun (WGS) entry which is preliminary data.</text>
</comment>
<evidence type="ECO:0000313" key="2">
    <source>
        <dbReference type="Proteomes" id="UP000179003"/>
    </source>
</evidence>
<accession>A0A1F5EIW4</accession>
<protein>
    <submittedName>
        <fullName evidence="1">Uncharacterized protein</fullName>
    </submittedName>
</protein>
<gene>
    <name evidence="1" type="ORF">A2442_01170</name>
</gene>
<dbReference type="EMBL" id="MFAE01000006">
    <property type="protein sequence ID" value="OGD67357.1"/>
    <property type="molecule type" value="Genomic_DNA"/>
</dbReference>
<dbReference type="Proteomes" id="UP000179003">
    <property type="component" value="Unassembled WGS sequence"/>
</dbReference>
<reference evidence="1 2" key="1">
    <citation type="journal article" date="2016" name="Nat. Commun.">
        <title>Thousands of microbial genomes shed light on interconnected biogeochemical processes in an aquifer system.</title>
        <authorList>
            <person name="Anantharaman K."/>
            <person name="Brown C.T."/>
            <person name="Hug L.A."/>
            <person name="Sharon I."/>
            <person name="Castelle C.J."/>
            <person name="Probst A.J."/>
            <person name="Thomas B.C."/>
            <person name="Singh A."/>
            <person name="Wilkins M.J."/>
            <person name="Karaoz U."/>
            <person name="Brodie E.L."/>
            <person name="Williams K.H."/>
            <person name="Hubbard S.S."/>
            <person name="Banfield J.F."/>
        </authorList>
    </citation>
    <scope>NUCLEOTIDE SEQUENCE [LARGE SCALE GENOMIC DNA]</scope>
</reference>
<name>A0A1F5EIW4_9BACT</name>
<proteinExistence type="predicted"/>
<sequence length="66" mass="7356">MANLTIVLSEENQRELQEMVNGLQNGYNFKDTAPGNAELVVSIGLLHVTLVEWGIPLEEWSMMKPG</sequence>
<evidence type="ECO:0000313" key="1">
    <source>
        <dbReference type="EMBL" id="OGD67357.1"/>
    </source>
</evidence>
<dbReference type="AlphaFoldDB" id="A0A1F5EIW4"/>
<organism evidence="1 2">
    <name type="scientific">Candidatus Campbellbacteria bacterium RIFOXYC2_FULL_35_25</name>
    <dbReference type="NCBI Taxonomy" id="1797582"/>
    <lineage>
        <taxon>Bacteria</taxon>
        <taxon>Candidatus Campbelliibacteriota</taxon>
    </lineage>
</organism>